<dbReference type="NCBIfam" id="TIGR01951">
    <property type="entry name" value="nusB"/>
    <property type="match status" value="1"/>
</dbReference>
<dbReference type="SUPFAM" id="SSF48013">
    <property type="entry name" value="NusB-like"/>
    <property type="match status" value="1"/>
</dbReference>
<evidence type="ECO:0000256" key="5">
    <source>
        <dbReference type="ARBA" id="ARBA00023163"/>
    </source>
</evidence>
<dbReference type="GO" id="GO:0003723">
    <property type="term" value="F:RNA binding"/>
    <property type="evidence" value="ECO:0007669"/>
    <property type="project" value="UniProtKB-KW"/>
</dbReference>
<dbReference type="EMBL" id="LBRS01000004">
    <property type="protein sequence ID" value="KKQ01816.1"/>
    <property type="molecule type" value="Genomic_DNA"/>
</dbReference>
<dbReference type="InterPro" id="IPR011605">
    <property type="entry name" value="NusB_fam"/>
</dbReference>
<dbReference type="AlphaFoldDB" id="A0A0G0HD24"/>
<dbReference type="Pfam" id="PF01029">
    <property type="entry name" value="NusB"/>
    <property type="match status" value="1"/>
</dbReference>
<evidence type="ECO:0000256" key="2">
    <source>
        <dbReference type="ARBA" id="ARBA00022814"/>
    </source>
</evidence>
<dbReference type="GO" id="GO:0006353">
    <property type="term" value="P:DNA-templated transcription termination"/>
    <property type="evidence" value="ECO:0007669"/>
    <property type="project" value="InterPro"/>
</dbReference>
<evidence type="ECO:0000256" key="1">
    <source>
        <dbReference type="ARBA" id="ARBA00005952"/>
    </source>
</evidence>
<keyword evidence="2" id="KW-0889">Transcription antitermination</keyword>
<dbReference type="Proteomes" id="UP000034344">
    <property type="component" value="Unassembled WGS sequence"/>
</dbReference>
<dbReference type="GO" id="GO:0031564">
    <property type="term" value="P:transcription antitermination"/>
    <property type="evidence" value="ECO:0007669"/>
    <property type="project" value="UniProtKB-KW"/>
</dbReference>
<name>A0A0G0HD24_9BACT</name>
<accession>A0A0G0HD24</accession>
<dbReference type="PANTHER" id="PTHR11078:SF3">
    <property type="entry name" value="ANTITERMINATION NUSB DOMAIN-CONTAINING PROTEIN"/>
    <property type="match status" value="1"/>
</dbReference>
<dbReference type="STRING" id="1618480.US11_C0004G0087"/>
<reference evidence="7 8" key="1">
    <citation type="journal article" date="2015" name="Nature">
        <title>rRNA introns, odd ribosomes, and small enigmatic genomes across a large radiation of phyla.</title>
        <authorList>
            <person name="Brown C.T."/>
            <person name="Hug L.A."/>
            <person name="Thomas B.C."/>
            <person name="Sharon I."/>
            <person name="Castelle C.J."/>
            <person name="Singh A."/>
            <person name="Wilkins M.J."/>
            <person name="Williams K.H."/>
            <person name="Banfield J.F."/>
        </authorList>
    </citation>
    <scope>NUCLEOTIDE SEQUENCE [LARGE SCALE GENOMIC DNA]</scope>
</reference>
<feature type="domain" description="NusB/RsmB/TIM44" evidence="6">
    <location>
        <begin position="36"/>
        <end position="113"/>
    </location>
</feature>
<dbReference type="PATRIC" id="fig|1618480.3.peg.399"/>
<sequence length="128" mass="14510">MDIRHKKREEIIKELYSLSFLGSAKAGPKSAKVKLISQKKEEIDSYIDKYSSKFSADKIAKLDLAILHLSIYELIFEKSQPPKAIINEAVELAKEYGSEKSFSYINAILGKIYAEFKIKSQSSKSKSE</sequence>
<evidence type="ECO:0000256" key="4">
    <source>
        <dbReference type="ARBA" id="ARBA00023015"/>
    </source>
</evidence>
<keyword evidence="4" id="KW-0805">Transcription regulation</keyword>
<dbReference type="GO" id="GO:0005829">
    <property type="term" value="C:cytosol"/>
    <property type="evidence" value="ECO:0007669"/>
    <property type="project" value="TreeGrafter"/>
</dbReference>
<evidence type="ECO:0000259" key="6">
    <source>
        <dbReference type="Pfam" id="PF01029"/>
    </source>
</evidence>
<dbReference type="InterPro" id="IPR006027">
    <property type="entry name" value="NusB_RsmB_TIM44"/>
</dbReference>
<keyword evidence="3" id="KW-0694">RNA-binding</keyword>
<keyword evidence="5" id="KW-0804">Transcription</keyword>
<gene>
    <name evidence="7" type="ORF">US11_C0004G0087</name>
</gene>
<evidence type="ECO:0000256" key="3">
    <source>
        <dbReference type="ARBA" id="ARBA00022884"/>
    </source>
</evidence>
<comment type="caution">
    <text evidence="7">The sequence shown here is derived from an EMBL/GenBank/DDBJ whole genome shotgun (WGS) entry which is preliminary data.</text>
</comment>
<dbReference type="Gene3D" id="1.10.940.10">
    <property type="entry name" value="NusB-like"/>
    <property type="match status" value="1"/>
</dbReference>
<proteinExistence type="inferred from homology"/>
<protein>
    <submittedName>
        <fullName evidence="7">N utilization substance protein B-like protein</fullName>
    </submittedName>
</protein>
<evidence type="ECO:0000313" key="7">
    <source>
        <dbReference type="EMBL" id="KKQ01816.1"/>
    </source>
</evidence>
<comment type="similarity">
    <text evidence="1">Belongs to the NusB family.</text>
</comment>
<evidence type="ECO:0000313" key="8">
    <source>
        <dbReference type="Proteomes" id="UP000034344"/>
    </source>
</evidence>
<dbReference type="InterPro" id="IPR035926">
    <property type="entry name" value="NusB-like_sf"/>
</dbReference>
<organism evidence="7 8">
    <name type="scientific">Candidatus Roizmanbacteria bacterium GW2011_GWA2_36_23</name>
    <dbReference type="NCBI Taxonomy" id="1618480"/>
    <lineage>
        <taxon>Bacteria</taxon>
        <taxon>Candidatus Roizmaniibacteriota</taxon>
    </lineage>
</organism>
<dbReference type="PANTHER" id="PTHR11078">
    <property type="entry name" value="N UTILIZATION SUBSTANCE PROTEIN B-RELATED"/>
    <property type="match status" value="1"/>
</dbReference>